<evidence type="ECO:0000256" key="1">
    <source>
        <dbReference type="ARBA" id="ARBA00001968"/>
    </source>
</evidence>
<dbReference type="InterPro" id="IPR027805">
    <property type="entry name" value="Transposase_HTH_dom"/>
</dbReference>
<evidence type="ECO:0000259" key="8">
    <source>
        <dbReference type="PROSITE" id="PS50950"/>
    </source>
</evidence>
<accession>A0AA47MGN4</accession>
<comment type="cofactor">
    <cofactor evidence="1">
        <name>a divalent metal cation</name>
        <dbReference type="ChEBI" id="CHEBI:60240"/>
    </cofactor>
</comment>
<evidence type="ECO:0000313" key="9">
    <source>
        <dbReference type="EMBL" id="KAK0139962.1"/>
    </source>
</evidence>
<keyword evidence="5 6" id="KW-0238">DNA-binding</keyword>
<comment type="caution">
    <text evidence="9">The sequence shown here is derived from an EMBL/GenBank/DDBJ whole genome shotgun (WGS) entry which is preliminary data.</text>
</comment>
<dbReference type="GO" id="GO:0008270">
    <property type="term" value="F:zinc ion binding"/>
    <property type="evidence" value="ECO:0007669"/>
    <property type="project" value="UniProtKB-KW"/>
</dbReference>
<keyword evidence="4" id="KW-0862">Zinc</keyword>
<proteinExistence type="predicted"/>
<keyword evidence="3 6" id="KW-0863">Zinc-finger</keyword>
<keyword evidence="10" id="KW-1185">Reference proteome</keyword>
<name>A0AA47MGN4_MERPO</name>
<dbReference type="Pfam" id="PF05485">
    <property type="entry name" value="THAP"/>
    <property type="match status" value="1"/>
</dbReference>
<dbReference type="EMBL" id="JAOPHQ010004277">
    <property type="protein sequence ID" value="KAK0139962.1"/>
    <property type="molecule type" value="Genomic_DNA"/>
</dbReference>
<evidence type="ECO:0000256" key="4">
    <source>
        <dbReference type="ARBA" id="ARBA00022833"/>
    </source>
</evidence>
<dbReference type="SUPFAM" id="SSF57716">
    <property type="entry name" value="Glucocorticoid receptor-like (DNA-binding domain)"/>
    <property type="match status" value="1"/>
</dbReference>
<evidence type="ECO:0000256" key="3">
    <source>
        <dbReference type="ARBA" id="ARBA00022771"/>
    </source>
</evidence>
<dbReference type="SMART" id="SM00980">
    <property type="entry name" value="THAP"/>
    <property type="match status" value="1"/>
</dbReference>
<dbReference type="AlphaFoldDB" id="A0AA47MGN4"/>
<evidence type="ECO:0000313" key="10">
    <source>
        <dbReference type="Proteomes" id="UP001174136"/>
    </source>
</evidence>
<dbReference type="Pfam" id="PF13613">
    <property type="entry name" value="HTH_Tnp_4"/>
    <property type="match status" value="1"/>
</dbReference>
<dbReference type="GO" id="GO:0003677">
    <property type="term" value="F:DNA binding"/>
    <property type="evidence" value="ECO:0007669"/>
    <property type="project" value="UniProtKB-UniRule"/>
</dbReference>
<gene>
    <name evidence="9" type="ORF">N1851_023125</name>
</gene>
<organism evidence="9 10">
    <name type="scientific">Merluccius polli</name>
    <name type="common">Benguela hake</name>
    <name type="synonym">Merluccius cadenati</name>
    <dbReference type="NCBI Taxonomy" id="89951"/>
    <lineage>
        <taxon>Eukaryota</taxon>
        <taxon>Metazoa</taxon>
        <taxon>Chordata</taxon>
        <taxon>Craniata</taxon>
        <taxon>Vertebrata</taxon>
        <taxon>Euteleostomi</taxon>
        <taxon>Actinopterygii</taxon>
        <taxon>Neopterygii</taxon>
        <taxon>Teleostei</taxon>
        <taxon>Neoteleostei</taxon>
        <taxon>Acanthomorphata</taxon>
        <taxon>Zeiogadaria</taxon>
        <taxon>Gadariae</taxon>
        <taxon>Gadiformes</taxon>
        <taxon>Gadoidei</taxon>
        <taxon>Merlucciidae</taxon>
        <taxon>Merluccius</taxon>
    </lineage>
</organism>
<protein>
    <recommendedName>
        <fullName evidence="8">THAP-type domain-containing protein</fullName>
    </recommendedName>
</protein>
<evidence type="ECO:0000256" key="5">
    <source>
        <dbReference type="ARBA" id="ARBA00023125"/>
    </source>
</evidence>
<dbReference type="Pfam" id="PF13359">
    <property type="entry name" value="DDE_Tnp_4"/>
    <property type="match status" value="1"/>
</dbReference>
<dbReference type="PANTHER" id="PTHR23080:SF63">
    <property type="entry name" value="TICK TRANSPOSON"/>
    <property type="match status" value="1"/>
</dbReference>
<evidence type="ECO:0000256" key="2">
    <source>
        <dbReference type="ARBA" id="ARBA00022723"/>
    </source>
</evidence>
<feature type="region of interest" description="Disordered" evidence="7">
    <location>
        <begin position="134"/>
        <end position="164"/>
    </location>
</feature>
<sequence>MPMFCVVYGCSNRSTREKEKSYFRIPKVVVHKGEKCKKLTEQRRKKWILNLRLRSGGAESVYSRVCSDHFVRGVPSALGDVESVDWAPTVKLGYKTAKPKSEASLQREQRMKLKEDQQRRSACAVAMLDLQQTAESPGMSPDLMRTAEQPADNPQSDGISGNGTLNYQDAGCQTELTMDDIEKMEDVLRQNTTELGDLRTKALDTQFNQKSFEKNEEKTKFYTGLPNFLVLIQIFELCEPYITCGPMSVLPKFEQLVLVLLRLRLNLPLKDLAFRFKISLPTASRVWHKVIDILHERLEFQIEWPERHVLKATVADNNKHMYQKLHIATQGVEINVQVVSFGRRVAVIVDCFEVFIERPSNLLAQAQTWSNYKHHHTVKFLIGVAPQGYVTYISCAWGGRVSDKQITIESGLLKKLLPGDVVLADRGFNIGDSVGFYCASLQIPAFIKGRKQLSAYEVAETRKIANLRIHVERVIGLVRRKYQILQSRAMPIENMATKPGEALALIDKIGVICCVLSNLSESVVPLEGEVNLSYWSSRNLKIKGERKDCKAPFCKADERGRINRPSGRTSDFELHRPRRHLKVSRA</sequence>
<reference evidence="9" key="1">
    <citation type="journal article" date="2023" name="Front. Mar. Sci.">
        <title>A new Merluccius polli reference genome to investigate the effects of global change in West African waters.</title>
        <authorList>
            <person name="Mateo J.L."/>
            <person name="Blanco-Fernandez C."/>
            <person name="Garcia-Vazquez E."/>
            <person name="Machado-Schiaffino G."/>
        </authorList>
    </citation>
    <scope>NUCLEOTIDE SEQUENCE</scope>
    <source>
        <strain evidence="9">C29</strain>
        <tissue evidence="9">Fin</tissue>
    </source>
</reference>
<dbReference type="PROSITE" id="PS50950">
    <property type="entry name" value="ZF_THAP"/>
    <property type="match status" value="1"/>
</dbReference>
<keyword evidence="2" id="KW-0479">Metal-binding</keyword>
<dbReference type="Proteomes" id="UP001174136">
    <property type="component" value="Unassembled WGS sequence"/>
</dbReference>
<evidence type="ECO:0000256" key="6">
    <source>
        <dbReference type="PROSITE-ProRule" id="PRU00309"/>
    </source>
</evidence>
<dbReference type="PANTHER" id="PTHR23080">
    <property type="entry name" value="THAP DOMAIN PROTEIN"/>
    <property type="match status" value="1"/>
</dbReference>
<evidence type="ECO:0000256" key="7">
    <source>
        <dbReference type="SAM" id="MobiDB-lite"/>
    </source>
</evidence>
<dbReference type="InterPro" id="IPR027806">
    <property type="entry name" value="HARBI1_dom"/>
</dbReference>
<feature type="compositionally biased region" description="Polar residues" evidence="7">
    <location>
        <begin position="152"/>
        <end position="164"/>
    </location>
</feature>
<feature type="domain" description="THAP-type" evidence="8">
    <location>
        <begin position="1"/>
        <end position="91"/>
    </location>
</feature>
<dbReference type="InterPro" id="IPR006612">
    <property type="entry name" value="THAP_Znf"/>
</dbReference>